<sequence length="151" mass="17734">MEKPLKFIKNQKLMVIASRDEKDVWVANVYFGVDEKATIYFISPKNTKHSKMILKNPNIAFSIAWFDPSNHKNRKAIQGLGVCRQAKNPTEVANGIKLLYKKFPDLRDILTVKWIMTNVWGSKIWVLKPTYMKYWDDEIYGEDETEEFTLK</sequence>
<evidence type="ECO:0000313" key="2">
    <source>
        <dbReference type="Proteomes" id="UP000177392"/>
    </source>
</evidence>
<dbReference type="Gene3D" id="2.30.110.10">
    <property type="entry name" value="Electron Transport, Fmn-binding Protein, Chain A"/>
    <property type="match status" value="1"/>
</dbReference>
<proteinExistence type="predicted"/>
<organism evidence="1 2">
    <name type="scientific">Candidatus Sungbacteria bacterium GWC2_49_10</name>
    <dbReference type="NCBI Taxonomy" id="1802263"/>
    <lineage>
        <taxon>Bacteria</taxon>
        <taxon>Candidatus Sungiibacteriota</taxon>
    </lineage>
</organism>
<reference evidence="1 2" key="1">
    <citation type="journal article" date="2016" name="Nat. Commun.">
        <title>Thousands of microbial genomes shed light on interconnected biogeochemical processes in an aquifer system.</title>
        <authorList>
            <person name="Anantharaman K."/>
            <person name="Brown C.T."/>
            <person name="Hug L.A."/>
            <person name="Sharon I."/>
            <person name="Castelle C.J."/>
            <person name="Probst A.J."/>
            <person name="Thomas B.C."/>
            <person name="Singh A."/>
            <person name="Wilkins M.J."/>
            <person name="Karaoz U."/>
            <person name="Brodie E.L."/>
            <person name="Williams K.H."/>
            <person name="Hubbard S.S."/>
            <person name="Banfield J.F."/>
        </authorList>
    </citation>
    <scope>NUCLEOTIDE SEQUENCE [LARGE SCALE GENOMIC DNA]</scope>
</reference>
<protein>
    <submittedName>
        <fullName evidence="1">Uncharacterized protein</fullName>
    </submittedName>
</protein>
<accession>A0A1G2K1R9</accession>
<evidence type="ECO:0000313" key="1">
    <source>
        <dbReference type="EMBL" id="OGZ93347.1"/>
    </source>
</evidence>
<dbReference type="SUPFAM" id="SSF50475">
    <property type="entry name" value="FMN-binding split barrel"/>
    <property type="match status" value="1"/>
</dbReference>
<dbReference type="AlphaFoldDB" id="A0A1G2K1R9"/>
<dbReference type="EMBL" id="MHQB01000038">
    <property type="protein sequence ID" value="OGZ93347.1"/>
    <property type="molecule type" value="Genomic_DNA"/>
</dbReference>
<dbReference type="InterPro" id="IPR012349">
    <property type="entry name" value="Split_barrel_FMN-bd"/>
</dbReference>
<dbReference type="Proteomes" id="UP000177392">
    <property type="component" value="Unassembled WGS sequence"/>
</dbReference>
<name>A0A1G2K1R9_9BACT</name>
<gene>
    <name evidence="1" type="ORF">A2131_00400</name>
</gene>
<comment type="caution">
    <text evidence="1">The sequence shown here is derived from an EMBL/GenBank/DDBJ whole genome shotgun (WGS) entry which is preliminary data.</text>
</comment>